<feature type="domain" description="SRCR" evidence="13">
    <location>
        <begin position="1374"/>
        <end position="1477"/>
    </location>
</feature>
<dbReference type="InterPro" id="IPR035914">
    <property type="entry name" value="Sperma_CUB_dom_sf"/>
</dbReference>
<dbReference type="InterPro" id="IPR000859">
    <property type="entry name" value="CUB_dom"/>
</dbReference>
<feature type="domain" description="SRCR" evidence="13">
    <location>
        <begin position="673"/>
        <end position="771"/>
    </location>
</feature>
<dbReference type="FunFam" id="3.10.250.10:FF:000006">
    <property type="entry name" value="neurotrypsin isoform X2"/>
    <property type="match status" value="1"/>
</dbReference>
<dbReference type="Gene3D" id="2.60.40.3210">
    <property type="entry name" value="Zona pellucida, ZP-N domain"/>
    <property type="match status" value="1"/>
</dbReference>
<feature type="disulfide bond" evidence="10">
    <location>
        <begin position="1295"/>
        <end position="1359"/>
    </location>
</feature>
<feature type="disulfide bond" evidence="10">
    <location>
        <begin position="395"/>
        <end position="405"/>
    </location>
</feature>
<evidence type="ECO:0000259" key="13">
    <source>
        <dbReference type="PROSITE" id="PS50287"/>
    </source>
</evidence>
<feature type="disulfide bond" evidence="10">
    <location>
        <begin position="1550"/>
        <end position="1560"/>
    </location>
</feature>
<feature type="disulfide bond" evidence="10">
    <location>
        <begin position="1843"/>
        <end position="1853"/>
    </location>
</feature>
<keyword evidence="9" id="KW-0325">Glycoprotein</keyword>
<feature type="disulfide bond" evidence="10">
    <location>
        <begin position="292"/>
        <end position="302"/>
    </location>
</feature>
<evidence type="ECO:0000256" key="8">
    <source>
        <dbReference type="ARBA" id="ARBA00023170"/>
    </source>
</evidence>
<feature type="domain" description="SRCR" evidence="13">
    <location>
        <begin position="1177"/>
        <end position="1267"/>
    </location>
</feature>
<protein>
    <submittedName>
        <fullName evidence="14">DMBT1</fullName>
    </submittedName>
</protein>
<feature type="disulfide bond" evidence="10">
    <location>
        <begin position="1447"/>
        <end position="1457"/>
    </location>
</feature>
<feature type="disulfide bond" evidence="10">
    <location>
        <begin position="2055"/>
        <end position="2065"/>
    </location>
</feature>
<feature type="domain" description="SRCR" evidence="13">
    <location>
        <begin position="1073"/>
        <end position="1174"/>
    </location>
</feature>
<feature type="domain" description="SRCR" evidence="13">
    <location>
        <begin position="29"/>
        <end position="114"/>
    </location>
</feature>
<feature type="disulfide bond" evidence="10">
    <location>
        <begin position="1038"/>
        <end position="1048"/>
    </location>
</feature>
<dbReference type="FunFam" id="3.10.250.10:FF:000007">
    <property type="entry name" value="Soluble scavenger receptor cysteine-rich domain-containing protein SSC5D"/>
    <property type="match status" value="1"/>
</dbReference>
<keyword evidence="5" id="KW-1133">Transmembrane helix</keyword>
<keyword evidence="3 11" id="KW-0732">Signal</keyword>
<feature type="disulfide bond" evidence="10">
    <location>
        <begin position="1339"/>
        <end position="1349"/>
    </location>
</feature>
<feature type="disulfide bond" evidence="10">
    <location>
        <begin position="1236"/>
        <end position="1246"/>
    </location>
</feature>
<feature type="domain" description="CUB" evidence="12">
    <location>
        <begin position="2085"/>
        <end position="2188"/>
    </location>
</feature>
<keyword evidence="8" id="KW-0675">Receptor</keyword>
<name>A0A8S3UZM7_MYTED</name>
<evidence type="ECO:0000256" key="11">
    <source>
        <dbReference type="SAM" id="SignalP"/>
    </source>
</evidence>
<dbReference type="FunFam" id="3.10.250.10:FF:000001">
    <property type="entry name" value="Lysyl oxidase 4 isoform X1"/>
    <property type="match status" value="5"/>
</dbReference>
<dbReference type="Proteomes" id="UP000683360">
    <property type="component" value="Unassembled WGS sequence"/>
</dbReference>
<keyword evidence="4" id="KW-0677">Repeat</keyword>
<feature type="domain" description="SRCR" evidence="13">
    <location>
        <begin position="830"/>
        <end position="978"/>
    </location>
</feature>
<keyword evidence="6" id="KW-0472">Membrane</keyword>
<reference evidence="14" key="1">
    <citation type="submission" date="2021-03" db="EMBL/GenBank/DDBJ databases">
        <authorList>
            <person name="Bekaert M."/>
        </authorList>
    </citation>
    <scope>NUCLEOTIDE SEQUENCE</scope>
</reference>
<evidence type="ECO:0000313" key="15">
    <source>
        <dbReference type="Proteomes" id="UP000683360"/>
    </source>
</evidence>
<feature type="disulfide bond" evidence="10">
    <location>
        <begin position="1951"/>
        <end position="1961"/>
    </location>
</feature>
<evidence type="ECO:0000256" key="4">
    <source>
        <dbReference type="ARBA" id="ARBA00022737"/>
    </source>
</evidence>
<feature type="domain" description="SRCR" evidence="13">
    <location>
        <begin position="1985"/>
        <end position="2083"/>
    </location>
</feature>
<feature type="disulfide bond" evidence="10">
    <location>
        <begin position="497"/>
        <end position="507"/>
    </location>
</feature>
<feature type="domain" description="SRCR" evidence="13">
    <location>
        <begin position="981"/>
        <end position="1069"/>
    </location>
</feature>
<feature type="domain" description="SRCR" evidence="13">
    <location>
        <begin position="326"/>
        <end position="424"/>
    </location>
</feature>
<evidence type="ECO:0000256" key="5">
    <source>
        <dbReference type="ARBA" id="ARBA00022989"/>
    </source>
</evidence>
<evidence type="ECO:0000256" key="10">
    <source>
        <dbReference type="PROSITE-ProRule" id="PRU00196"/>
    </source>
</evidence>
<feature type="disulfide bond" evidence="10">
    <location>
        <begin position="796"/>
        <end position="806"/>
    </location>
</feature>
<comment type="caution">
    <text evidence="10">Lacks conserved residue(s) required for the propagation of feature annotation.</text>
</comment>
<dbReference type="FunFam" id="3.10.250.10:FF:000016">
    <property type="entry name" value="Scavenger receptor cysteine-rich protein type 12"/>
    <property type="match status" value="4"/>
</dbReference>
<feature type="domain" description="SRCR" evidence="13">
    <location>
        <begin position="789"/>
        <end position="827"/>
    </location>
</feature>
<dbReference type="InterPro" id="IPR036772">
    <property type="entry name" value="SRCR-like_dom_sf"/>
</dbReference>
<dbReference type="PROSITE" id="PS01180">
    <property type="entry name" value="CUB"/>
    <property type="match status" value="1"/>
</dbReference>
<feature type="domain" description="SRCR" evidence="13">
    <location>
        <begin position="1582"/>
        <end position="1673"/>
    </location>
</feature>
<feature type="domain" description="SRCR" evidence="13">
    <location>
        <begin position="1773"/>
        <end position="1875"/>
    </location>
</feature>
<dbReference type="InterPro" id="IPR001190">
    <property type="entry name" value="SRCR"/>
</dbReference>
<comment type="caution">
    <text evidence="14">The sequence shown here is derived from an EMBL/GenBank/DDBJ whole genome shotgun (WGS) entry which is preliminary data.</text>
</comment>
<evidence type="ECO:0000259" key="12">
    <source>
        <dbReference type="PROSITE" id="PS01180"/>
    </source>
</evidence>
<feature type="domain" description="SRCR" evidence="13">
    <location>
        <begin position="1884"/>
        <end position="1980"/>
    </location>
</feature>
<dbReference type="EMBL" id="CAJPWZ010002881">
    <property type="protein sequence ID" value="CAG2246736.1"/>
    <property type="molecule type" value="Genomic_DNA"/>
</dbReference>
<feature type="signal peptide" evidence="11">
    <location>
        <begin position="1"/>
        <end position="25"/>
    </location>
</feature>
<dbReference type="SMART" id="SM00202">
    <property type="entry name" value="SR"/>
    <property type="match status" value="19"/>
</dbReference>
<accession>A0A8S3UZM7</accession>
<feature type="disulfide bond" evidence="10">
    <location>
        <begin position="99"/>
        <end position="109"/>
    </location>
</feature>
<dbReference type="SUPFAM" id="SSF56487">
    <property type="entry name" value="SRCR-like"/>
    <property type="match status" value="21"/>
</dbReference>
<comment type="subcellular location">
    <subcellularLocation>
        <location evidence="1">Membrane</location>
        <topology evidence="1">Single-pass membrane protein</topology>
    </subcellularLocation>
</comment>
<feature type="disulfide bond" evidence="10">
    <location>
        <begin position="740"/>
        <end position="750"/>
    </location>
</feature>
<feature type="domain" description="SRCR" evidence="13">
    <location>
        <begin position="534"/>
        <end position="670"/>
    </location>
</feature>
<dbReference type="SUPFAM" id="SSF49854">
    <property type="entry name" value="Spermadhesin, CUB domain"/>
    <property type="match status" value="1"/>
</dbReference>
<feature type="disulfide bond" evidence="10">
    <location>
        <begin position="1654"/>
        <end position="1664"/>
    </location>
</feature>
<dbReference type="Pfam" id="PF00530">
    <property type="entry name" value="SRCR"/>
    <property type="match status" value="21"/>
</dbReference>
<dbReference type="FunFam" id="3.10.250.10:FF:000011">
    <property type="entry name" value="Scavenger receptor class A member 5"/>
    <property type="match status" value="1"/>
</dbReference>
<feature type="domain" description="SRCR" evidence="13">
    <location>
        <begin position="118"/>
        <end position="219"/>
    </location>
</feature>
<feature type="domain" description="SRCR" evidence="13">
    <location>
        <begin position="1270"/>
        <end position="1369"/>
    </location>
</feature>
<evidence type="ECO:0000256" key="9">
    <source>
        <dbReference type="ARBA" id="ARBA00023180"/>
    </source>
</evidence>
<dbReference type="PANTHER" id="PTHR48071:SF18">
    <property type="entry name" value="DELETED IN MALIGNANT BRAIN TUMORS 1 PROTEIN-RELATED"/>
    <property type="match status" value="1"/>
</dbReference>
<feature type="disulfide bond" evidence="10">
    <location>
        <begin position="947"/>
        <end position="957"/>
    </location>
</feature>
<dbReference type="PROSITE" id="PS00420">
    <property type="entry name" value="SRCR_1"/>
    <property type="match status" value="5"/>
</dbReference>
<evidence type="ECO:0000313" key="14">
    <source>
        <dbReference type="EMBL" id="CAG2246736.1"/>
    </source>
</evidence>
<dbReference type="PRINTS" id="PR00258">
    <property type="entry name" value="SPERACTRCPTR"/>
</dbReference>
<feature type="disulfide bond" evidence="10">
    <location>
        <begin position="351"/>
        <end position="415"/>
    </location>
</feature>
<keyword evidence="7 10" id="KW-1015">Disulfide bond</keyword>
<keyword evidence="2" id="KW-0812">Transmembrane</keyword>
<evidence type="ECO:0000256" key="6">
    <source>
        <dbReference type="ARBA" id="ARBA00023136"/>
    </source>
</evidence>
<evidence type="ECO:0000256" key="2">
    <source>
        <dbReference type="ARBA" id="ARBA00022692"/>
    </source>
</evidence>
<gene>
    <name evidence="14" type="ORF">MEDL_58728</name>
</gene>
<keyword evidence="15" id="KW-1185">Reference proteome</keyword>
<evidence type="ECO:0000256" key="1">
    <source>
        <dbReference type="ARBA" id="ARBA00004167"/>
    </source>
</evidence>
<sequence>MKSHKVIYIATVQFILLLAIKETQQHTPIHLEGGRSRYEGRIELFHNGAWGTVCGHQFDENDARVVCRMLGKENLHPIIYKSAYFGKGNGSILLDNIDCFGHESDISLCTNGGWDIMVRLTNGTTVSEGRVEINHGGYWGTVCSDNFTVQNAMVICKMLGYKDIIPEFYPVSKFGQGLGDIWMSNVSCSGSEIDITRCRFNDWGHTGCQHDKDVGISCATQIRLSNGKSPSEGRVEVYHNGTWGSICDDMFDISDAQVVCRTLGLSTSYPTVYKKSPFGSRNIPILMDDLECRGDETDIAACHFRGWGISNCDYTEAVAITCHLDVRLSKSSQSQSGSVEVNHNGVWSPICSDGFGSEESGVVCRMLGYNTGVTNYLSKSYDRNSSFPAMYNMRCLGTETDVHDCQYERQSTGNCSGIVNVNCDSKIYLSGGRSSREGTINILHNGQWGSICSNRFEINDARVVCSMLGFQNSKTKLYTNGHFGTTSGPVWMDNVGCSGTETDISTCSFSGWGRTSCQHNRDVGISCDAGNPDVRLVGGSSNEGRLEIMYSGTFHSVCSYYFSTSQAKVMCRLLGLDDTNPIITTGTKYGINTRGYFMEVRSCSSNVISASQCSLRYADIYKIAKQSIKRSQYVMYNVRCRGTEKEVSNCQNSWNIHTCSEQSIIGVSCETRVRLVNGTSIANGQLEVRYNGQWSTMCSDTFDKSEANVVCRMLGFEDRNAGVSNYGPSTKAMIKDDLHCTGSESDISMCSYQGWNPSTCTNNHTVGVKCSISPEISTMPFSGEEQNHIAVDNIQCTGSEQYIADCNISNLRNTTCSQNNTVAISCTTNVKLVGGRYPNEGRIELQHNGTWGSVCNRTFTVQDARIVCSMLGYNNPYPEICSSCFGVSYSNSTRYNVNCSNDESDISQCIAKWEDVPCLGDAGIPKSLQRFTFLPGDGPIWMNNVECWGTEEDLAECEFDKYGRNTCNHSQDIGISCGIGVRLVNGSAYNEGRVEIFHNNEWGSLCDDTFNTEDGQVCCLPRTLEVENAEVKISGLNCTGLENHIAACNFTGWGHITCKPNHAVGIICGGTKLRLVNSVRPSEGRLEVFHNNAWGTVCDSNFDETDAATVCQILGYNTSNPYYIGGAYFGEGTHRVWLDELACNGTEDDIGKCGSRGWGVSQCGHSQDVSVVCDTMVKLVDGTKPSNGRIEIFHNGEWGTICDTSFNTAHATDASILKTPVISPGKGKIFFENINCLGQEMDIEDCSFSNWENSHCNHANDIGIGCATKVKLYGGRGPFEGTVEVYHSGKWGEICSNEFDDKDAAVICKMLGYKQGNIRVANSTFSNSTGLVWLDKLQCKGNEEDVALCKSDGFGVKNCKQQNAAVFCGQDTQVRLRGGRVGNEGLVEIYNGNKWHPVCSNDLSMDTARVICQSLGFAMSFSTDPILLKSTSFQTTLLNTNPVKTRCTGSEIDIGLCNVNEFESKCGNRTYQGIRCPTTPIRLVNGKMGFEGRVDVLHNGQWGSICGKGFQKNDADVICKMLGFTDSKDVFLDNKFGKSTGPVWLEQLSCTGTEHDISGCLPNWKANTCNNTVGISCVSTPVRLVNGGGPWEGRVEVQHNGQWGTICDTNFGDKEAAVICNMIGFQPGTFTAEPKNASFFGTSDKSILLDNLSCYGNELDINICRTQAWRSKNIRLTGGAHTMEGRIEIQANGTWSTICDDKFNDADATYVCKLLSPHPISLYFGNGKGLATFSNVSCDGTEIDLLHCHMTQGGPPQCDHTQDVGISCMIKSTSSLTGQSLTEGTFLTNSFGEQGSICDQNVNTEAATVLCKSLGYWSNSATLYKDSWFGPGNGTSFKLEPECTGEEENILFCNLHKPWGRDECPHSHDIGVKCAPTSLGRNNIKLVDGTTNGIGKLNLKVNNKWGTICDSFWNSKNSAVVCRMLGFRNISGRSFSLPRNSSAVLIGSIQCHGNETDIGQCKGDFDKTSCTDSVVGIDCTGGVELKLSGGKTVGEGRVDILDGGAWGSLCDKNFGFAEAKVLCSMMGYHDTLPYFYHLPTMELHPAPFGIDQIHCNGWEEHISQCTYTKTANCNHRYAHLRCFDCIKEYRTSTGSITSANYPGPYNANTDCLYIIKPPPGLYSLVTDVLQMADNGDFLELRSQPFGTELGYYSTSSYIAAAVSDEFWIRFKTNGQGNARGFKLHWSPYSLRDAVTVNCEPDRWGAAINITLLQMVHQQLNYSDIVLSNRPDCYGQIIGDLLLFGQQYTGCGSTKKISNGYITYNNNITYISNGAQHWTIPLECKMVKTRRNVNVLSESITTMEDQDSVTSGLQSVVKFVLNPRRAKDVSHLDYIPIK</sequence>
<dbReference type="PROSITE" id="PS50287">
    <property type="entry name" value="SRCR_2"/>
    <property type="match status" value="20"/>
</dbReference>
<organism evidence="14 15">
    <name type="scientific">Mytilus edulis</name>
    <name type="common">Blue mussel</name>
    <dbReference type="NCBI Taxonomy" id="6550"/>
    <lineage>
        <taxon>Eukaryota</taxon>
        <taxon>Metazoa</taxon>
        <taxon>Spiralia</taxon>
        <taxon>Lophotrochozoa</taxon>
        <taxon>Mollusca</taxon>
        <taxon>Bivalvia</taxon>
        <taxon>Autobranchia</taxon>
        <taxon>Pteriomorphia</taxon>
        <taxon>Mytilida</taxon>
        <taxon>Mytiloidea</taxon>
        <taxon>Mytilidae</taxon>
        <taxon>Mytilinae</taxon>
        <taxon>Mytilus</taxon>
    </lineage>
</organism>
<dbReference type="PANTHER" id="PTHR48071">
    <property type="entry name" value="SRCR DOMAIN-CONTAINING PROTEIN"/>
    <property type="match status" value="1"/>
</dbReference>
<evidence type="ECO:0000256" key="7">
    <source>
        <dbReference type="ARBA" id="ARBA00023157"/>
    </source>
</evidence>
<proteinExistence type="predicted"/>
<feature type="disulfide bond" evidence="10">
    <location>
        <begin position="1738"/>
        <end position="1748"/>
    </location>
</feature>
<feature type="domain" description="SRCR" evidence="13">
    <location>
        <begin position="427"/>
        <end position="528"/>
    </location>
</feature>
<dbReference type="Gene3D" id="3.10.250.10">
    <property type="entry name" value="SRCR-like domain"/>
    <property type="match status" value="22"/>
</dbReference>
<feature type="disulfide bond" evidence="10">
    <location>
        <begin position="1143"/>
        <end position="1153"/>
    </location>
</feature>
<evidence type="ECO:0000256" key="3">
    <source>
        <dbReference type="ARBA" id="ARBA00022729"/>
    </source>
</evidence>
<dbReference type="Gene3D" id="2.60.120.290">
    <property type="entry name" value="Spermadhesin, CUB domain"/>
    <property type="match status" value="1"/>
</dbReference>
<dbReference type="Pfam" id="PF00431">
    <property type="entry name" value="CUB"/>
    <property type="match status" value="1"/>
</dbReference>
<dbReference type="SMART" id="SM00042">
    <property type="entry name" value="CUB"/>
    <property type="match status" value="1"/>
</dbReference>
<feature type="domain" description="SRCR" evidence="13">
    <location>
        <begin position="1481"/>
        <end position="1578"/>
    </location>
</feature>
<feature type="disulfide bond" evidence="10">
    <location>
        <begin position="640"/>
        <end position="650"/>
    </location>
</feature>
<feature type="chain" id="PRO_5035846647" evidence="11">
    <location>
        <begin position="26"/>
        <end position="2337"/>
    </location>
</feature>
<dbReference type="GO" id="GO:0016020">
    <property type="term" value="C:membrane"/>
    <property type="evidence" value="ECO:0007669"/>
    <property type="project" value="UniProtKB-SubCell"/>
</dbReference>
<dbReference type="CDD" id="cd00041">
    <property type="entry name" value="CUB"/>
    <property type="match status" value="1"/>
</dbReference>
<dbReference type="OrthoDB" id="6102859at2759"/>
<feature type="domain" description="SRCR" evidence="13">
    <location>
        <begin position="222"/>
        <end position="323"/>
    </location>
</feature>
<feature type="domain" description="SRCR" evidence="13">
    <location>
        <begin position="1674"/>
        <end position="1769"/>
    </location>
</feature>
<feature type="disulfide bond" evidence="10">
    <location>
        <begin position="188"/>
        <end position="198"/>
    </location>
</feature>